<dbReference type="KEGG" id="acru:HHL28_10555"/>
<dbReference type="Pfam" id="PF13279">
    <property type="entry name" value="4HBT_2"/>
    <property type="match status" value="1"/>
</dbReference>
<evidence type="ECO:0000313" key="4">
    <source>
        <dbReference type="Proteomes" id="UP000501891"/>
    </source>
</evidence>
<evidence type="ECO:0000256" key="1">
    <source>
        <dbReference type="ARBA" id="ARBA00005953"/>
    </source>
</evidence>
<evidence type="ECO:0000256" key="2">
    <source>
        <dbReference type="ARBA" id="ARBA00022801"/>
    </source>
</evidence>
<dbReference type="Gene3D" id="3.10.129.10">
    <property type="entry name" value="Hotdog Thioesterase"/>
    <property type="match status" value="1"/>
</dbReference>
<protein>
    <submittedName>
        <fullName evidence="3">Acyl-CoA thioesterase</fullName>
    </submittedName>
</protein>
<dbReference type="PANTHER" id="PTHR31793">
    <property type="entry name" value="4-HYDROXYBENZOYL-COA THIOESTERASE FAMILY MEMBER"/>
    <property type="match status" value="1"/>
</dbReference>
<keyword evidence="4" id="KW-1185">Reference proteome</keyword>
<dbReference type="EMBL" id="CP051775">
    <property type="protein sequence ID" value="QJE73475.1"/>
    <property type="molecule type" value="Genomic_DNA"/>
</dbReference>
<organism evidence="3 4">
    <name type="scientific">Aerophototrophica crusticola</name>
    <dbReference type="NCBI Taxonomy" id="1709002"/>
    <lineage>
        <taxon>Bacteria</taxon>
        <taxon>Pseudomonadati</taxon>
        <taxon>Pseudomonadota</taxon>
        <taxon>Alphaproteobacteria</taxon>
        <taxon>Rhodospirillales</taxon>
        <taxon>Rhodospirillaceae</taxon>
        <taxon>Aerophototrophica</taxon>
    </lineage>
</organism>
<gene>
    <name evidence="3" type="ORF">HHL28_10555</name>
</gene>
<name>A0A858R7S8_9PROT</name>
<accession>A0A858R7S8</accession>
<comment type="similarity">
    <text evidence="1">Belongs to the 4-hydroxybenzoyl-CoA thioesterase family.</text>
</comment>
<dbReference type="CDD" id="cd00586">
    <property type="entry name" value="4HBT"/>
    <property type="match status" value="1"/>
</dbReference>
<dbReference type="InterPro" id="IPR029069">
    <property type="entry name" value="HotDog_dom_sf"/>
</dbReference>
<dbReference type="PANTHER" id="PTHR31793:SF27">
    <property type="entry name" value="NOVEL THIOESTERASE SUPERFAMILY DOMAIN AND SAPOSIN A-TYPE DOMAIN CONTAINING PROTEIN (0610012H03RIK)"/>
    <property type="match status" value="1"/>
</dbReference>
<dbReference type="AlphaFoldDB" id="A0A858R7S8"/>
<dbReference type="GO" id="GO:0047617">
    <property type="term" value="F:fatty acyl-CoA hydrolase activity"/>
    <property type="evidence" value="ECO:0007669"/>
    <property type="project" value="TreeGrafter"/>
</dbReference>
<reference evidence="3" key="1">
    <citation type="submission" date="2020-04" db="EMBL/GenBank/DDBJ databases">
        <title>A desert anoxygenic phototrophic bacterium fixes CO2 using RubisCO under aerobic conditions.</title>
        <authorList>
            <person name="Tang K."/>
        </authorList>
    </citation>
    <scope>NUCLEOTIDE SEQUENCE [LARGE SCALE GENOMIC DNA]</scope>
    <source>
        <strain evidence="3">MIMtkB3</strain>
    </source>
</reference>
<evidence type="ECO:0000313" key="3">
    <source>
        <dbReference type="EMBL" id="QJE73475.1"/>
    </source>
</evidence>
<dbReference type="InterPro" id="IPR050563">
    <property type="entry name" value="4-hydroxybenzoyl-CoA_TE"/>
</dbReference>
<dbReference type="Proteomes" id="UP000501891">
    <property type="component" value="Chromosome"/>
</dbReference>
<dbReference type="SUPFAM" id="SSF54637">
    <property type="entry name" value="Thioesterase/thiol ester dehydrase-isomerase"/>
    <property type="match status" value="1"/>
</dbReference>
<keyword evidence="2" id="KW-0378">Hydrolase</keyword>
<proteinExistence type="inferred from homology"/>
<sequence>MVAFQDSDDCFRYLMRVRYGECDAQGIVFNARYGDYIDIAATEFVRAVWGGPKQLLAVGYDYQVVKQTKEWLSPARFDDVLEARVKAGRIGTTSFTLAMEFSDNGTGRPVLLAETVYVLVSVPDYAKVRVPEDMRAKLLDGAPGRVVDHAGAGPMPAFRKMLSGV</sequence>